<evidence type="ECO:0000313" key="2">
    <source>
        <dbReference type="EMBL" id="ORZ31356.1"/>
    </source>
</evidence>
<dbReference type="Proteomes" id="UP000193411">
    <property type="component" value="Unassembled WGS sequence"/>
</dbReference>
<protein>
    <submittedName>
        <fullName evidence="2">Uncharacterized protein</fullName>
    </submittedName>
</protein>
<evidence type="ECO:0000313" key="4">
    <source>
        <dbReference type="Proteomes" id="UP000193411"/>
    </source>
</evidence>
<gene>
    <name evidence="2" type="ORF">BCR44DRAFT_1442454</name>
    <name evidence="3" type="ORF">BCR44DRAFT_1442513</name>
</gene>
<reference evidence="2 4" key="1">
    <citation type="submission" date="2016-07" db="EMBL/GenBank/DDBJ databases">
        <title>Pervasive Adenine N6-methylation of Active Genes in Fungi.</title>
        <authorList>
            <consortium name="DOE Joint Genome Institute"/>
            <person name="Mondo S.J."/>
            <person name="Dannebaum R.O."/>
            <person name="Kuo R.C."/>
            <person name="Labutti K."/>
            <person name="Haridas S."/>
            <person name="Kuo A."/>
            <person name="Salamov A."/>
            <person name="Ahrendt S.R."/>
            <person name="Lipzen A."/>
            <person name="Sullivan W."/>
            <person name="Andreopoulos W.B."/>
            <person name="Clum A."/>
            <person name="Lindquist E."/>
            <person name="Daum C."/>
            <person name="Ramamoorthy G.K."/>
            <person name="Gryganskyi A."/>
            <person name="Culley D."/>
            <person name="Magnuson J.K."/>
            <person name="James T.Y."/>
            <person name="O'Malley M.A."/>
            <person name="Stajich J.E."/>
            <person name="Spatafora J.W."/>
            <person name="Visel A."/>
            <person name="Grigoriev I.V."/>
        </authorList>
    </citation>
    <scope>NUCLEOTIDE SEQUENCE [LARGE SCALE GENOMIC DNA]</scope>
    <source>
        <strain evidence="2 4">PL171</strain>
    </source>
</reference>
<sequence length="53" mass="5654">MTGDDHESITRFAISPVSDGSGMQPVNIGSPATGRWPMHTTRQLLASDGNVTR</sequence>
<feature type="non-terminal residue" evidence="2">
    <location>
        <position position="53"/>
    </location>
</feature>
<evidence type="ECO:0000313" key="3">
    <source>
        <dbReference type="EMBL" id="ORZ31382.1"/>
    </source>
</evidence>
<accession>A0A1Y2H9U4</accession>
<evidence type="ECO:0000256" key="1">
    <source>
        <dbReference type="SAM" id="MobiDB-lite"/>
    </source>
</evidence>
<organism evidence="2 4">
    <name type="scientific">Catenaria anguillulae PL171</name>
    <dbReference type="NCBI Taxonomy" id="765915"/>
    <lineage>
        <taxon>Eukaryota</taxon>
        <taxon>Fungi</taxon>
        <taxon>Fungi incertae sedis</taxon>
        <taxon>Blastocladiomycota</taxon>
        <taxon>Blastocladiomycetes</taxon>
        <taxon>Blastocladiales</taxon>
        <taxon>Catenariaceae</taxon>
        <taxon>Catenaria</taxon>
    </lineage>
</organism>
<feature type="region of interest" description="Disordered" evidence="1">
    <location>
        <begin position="1"/>
        <end position="38"/>
    </location>
</feature>
<dbReference type="EMBL" id="MCFL01000061">
    <property type="protein sequence ID" value="ORZ31382.1"/>
    <property type="molecule type" value="Genomic_DNA"/>
</dbReference>
<name>A0A1Y2H9U4_9FUNG</name>
<dbReference type="AlphaFoldDB" id="A0A1Y2H9U4"/>
<keyword evidence="4" id="KW-1185">Reference proteome</keyword>
<proteinExistence type="predicted"/>
<comment type="caution">
    <text evidence="2">The sequence shown here is derived from an EMBL/GenBank/DDBJ whole genome shotgun (WGS) entry which is preliminary data.</text>
</comment>
<dbReference type="EMBL" id="MCFL01000061">
    <property type="protein sequence ID" value="ORZ31356.1"/>
    <property type="molecule type" value="Genomic_DNA"/>
</dbReference>